<reference evidence="1" key="1">
    <citation type="submission" date="2021-06" db="EMBL/GenBank/DDBJ databases">
        <authorList>
            <person name="Kallberg Y."/>
            <person name="Tangrot J."/>
            <person name="Rosling A."/>
        </authorList>
    </citation>
    <scope>NUCLEOTIDE SEQUENCE</scope>
    <source>
        <strain evidence="1">MA461A</strain>
    </source>
</reference>
<name>A0ACA9Q9U0_9GLOM</name>
<gene>
    <name evidence="1" type="ORF">RPERSI_LOCUS12706</name>
</gene>
<accession>A0ACA9Q9U0</accession>
<evidence type="ECO:0000313" key="1">
    <source>
        <dbReference type="EMBL" id="CAG8736428.1"/>
    </source>
</evidence>
<organism evidence="1 2">
    <name type="scientific">Racocetra persica</name>
    <dbReference type="NCBI Taxonomy" id="160502"/>
    <lineage>
        <taxon>Eukaryota</taxon>
        <taxon>Fungi</taxon>
        <taxon>Fungi incertae sedis</taxon>
        <taxon>Mucoromycota</taxon>
        <taxon>Glomeromycotina</taxon>
        <taxon>Glomeromycetes</taxon>
        <taxon>Diversisporales</taxon>
        <taxon>Gigasporaceae</taxon>
        <taxon>Racocetra</taxon>
    </lineage>
</organism>
<sequence length="389" mass="45592">LQKLYPYYVAQFFVCTSIFSHADEPINYVPYSHLDGSTDELPELCVYKLLKNAYRCIRNYLNVIAIVIIVLIFVLYVGILAATLSGVRIDTFKFFAIVGTLLFTGPIVCVVLVITFWNSMVNRLEERKIFYPAIKLLVPLPKFATYPAKYNFFYELLKPAPNEFNLENFYPNHKHRKFDPKNPIFDNDLNNPWNLVSNYDSVRNESVIEMPSFILHPNLNINLYEYFETSLLAVYKLMTGDTSSLSNWEYRNNIALVALWITFSFFTVIYLLNLFIGLLNIAIAGNNSRVLFLLLRAELIAEIEIFFLLPHQRRWKSWFPDRIFYYAHVNKLKNKIHNLNTTYEDSRYKPNIQNNLLELLHLDAKELNLTTQIDIQEIQKIDKSTQTDN</sequence>
<protein>
    <submittedName>
        <fullName evidence="1">21179_t:CDS:1</fullName>
    </submittedName>
</protein>
<dbReference type="Proteomes" id="UP000789920">
    <property type="component" value="Unassembled WGS sequence"/>
</dbReference>
<feature type="non-terminal residue" evidence="1">
    <location>
        <position position="1"/>
    </location>
</feature>
<comment type="caution">
    <text evidence="1">The sequence shown here is derived from an EMBL/GenBank/DDBJ whole genome shotgun (WGS) entry which is preliminary data.</text>
</comment>
<dbReference type="EMBL" id="CAJVQC010027434">
    <property type="protein sequence ID" value="CAG8736428.1"/>
    <property type="molecule type" value="Genomic_DNA"/>
</dbReference>
<proteinExistence type="predicted"/>
<keyword evidence="2" id="KW-1185">Reference proteome</keyword>
<evidence type="ECO:0000313" key="2">
    <source>
        <dbReference type="Proteomes" id="UP000789920"/>
    </source>
</evidence>